<protein>
    <submittedName>
        <fullName evidence="1">Uncharacterized protein</fullName>
    </submittedName>
</protein>
<dbReference type="EMBL" id="REGN01005175">
    <property type="protein sequence ID" value="RNA14473.1"/>
    <property type="molecule type" value="Genomic_DNA"/>
</dbReference>
<organism evidence="1 2">
    <name type="scientific">Brachionus plicatilis</name>
    <name type="common">Marine rotifer</name>
    <name type="synonym">Brachionus muelleri</name>
    <dbReference type="NCBI Taxonomy" id="10195"/>
    <lineage>
        <taxon>Eukaryota</taxon>
        <taxon>Metazoa</taxon>
        <taxon>Spiralia</taxon>
        <taxon>Gnathifera</taxon>
        <taxon>Rotifera</taxon>
        <taxon>Eurotatoria</taxon>
        <taxon>Monogononta</taxon>
        <taxon>Pseudotrocha</taxon>
        <taxon>Ploima</taxon>
        <taxon>Brachionidae</taxon>
        <taxon>Brachionus</taxon>
    </lineage>
</organism>
<evidence type="ECO:0000313" key="1">
    <source>
        <dbReference type="EMBL" id="RNA14473.1"/>
    </source>
</evidence>
<reference evidence="1 2" key="1">
    <citation type="journal article" date="2018" name="Sci. Rep.">
        <title>Genomic signatures of local adaptation to the degree of environmental predictability in rotifers.</title>
        <authorList>
            <person name="Franch-Gras L."/>
            <person name="Hahn C."/>
            <person name="Garcia-Roger E.M."/>
            <person name="Carmona M.J."/>
            <person name="Serra M."/>
            <person name="Gomez A."/>
        </authorList>
    </citation>
    <scope>NUCLEOTIDE SEQUENCE [LARGE SCALE GENOMIC DNA]</scope>
    <source>
        <strain evidence="1">HYR1</strain>
    </source>
</reference>
<name>A0A3M7QT67_BRAPC</name>
<evidence type="ECO:0000313" key="2">
    <source>
        <dbReference type="Proteomes" id="UP000276133"/>
    </source>
</evidence>
<dbReference type="AlphaFoldDB" id="A0A3M7QT67"/>
<accession>A0A3M7QT67</accession>
<comment type="caution">
    <text evidence="1">The sequence shown here is derived from an EMBL/GenBank/DDBJ whole genome shotgun (WGS) entry which is preliminary data.</text>
</comment>
<dbReference type="Proteomes" id="UP000276133">
    <property type="component" value="Unassembled WGS sequence"/>
</dbReference>
<sequence>MKVESSIITFMYNTNKLILSESALEILLSFNQISFQRNKIRFLTLYQLIHRLILINFDREKKRRSSKNDSVLSQHISPSTQKVDLRLLSRPHFLFDRIFIKFSLELQRSLISSIIEEKQDFSTEIFIFHLKSYFSNSTKRRFLNLQEGTVPKAWKRRFFNIKLWIRSGPQTASPFKLFNAIIISLRLNGSLNIG</sequence>
<keyword evidence="2" id="KW-1185">Reference proteome</keyword>
<gene>
    <name evidence="1" type="ORF">BpHYR1_014135</name>
</gene>
<proteinExistence type="predicted"/>